<dbReference type="InterPro" id="IPR020596">
    <property type="entry name" value="rRNA_Ade_Mease_Trfase_CS"/>
</dbReference>
<name>A0A559KJP9_9MOLU</name>
<keyword evidence="5" id="KW-1133">Transmembrane helix</keyword>
<keyword evidence="4" id="KW-0694">RNA-binding</keyword>
<dbReference type="GO" id="GO:0000179">
    <property type="term" value="F:rRNA (adenine-N6,N6-)-dimethyltransferase activity"/>
    <property type="evidence" value="ECO:0007669"/>
    <property type="project" value="InterPro"/>
</dbReference>
<protein>
    <submittedName>
        <fullName evidence="6">Dimethyladenosine transferase</fullName>
    </submittedName>
</protein>
<dbReference type="CDD" id="cd02440">
    <property type="entry name" value="AdoMet_MTases"/>
    <property type="match status" value="1"/>
</dbReference>
<dbReference type="EMBL" id="VIAE01000002">
    <property type="protein sequence ID" value="TVY12318.1"/>
    <property type="molecule type" value="Genomic_DNA"/>
</dbReference>
<evidence type="ECO:0000256" key="1">
    <source>
        <dbReference type="ARBA" id="ARBA00022603"/>
    </source>
</evidence>
<keyword evidence="7" id="KW-1185">Reference proteome</keyword>
<sequence length="467" mass="56447">MIKNKFIENIHNNHLKKNNKQKKIKFFNLLFFIIILFDIFLNILHIFNLQNDQNDNFLCFLNRYNGSCFSNFKWYDGFSFFKYNLFILFFIFGYFFMVKKVNKKTKFISSLAFYILINFTINALLFHSFIRDYSIYPSKTNNIPFLNLIIYFLEYIFIPLLYFLFYYFNKFKINYKMIFFILCPFLFYLIIKFFLNNLELNFSKINFFLKEQFIRPYDKKHYLICYLKIIISFFILSISFWIFFQNQKYFLSKNILILFVLFLISVISYNKSDWLHAKKVIKKAKMMGSGMFPETQEISEYFKNISDLKPKDLKSQNGKILELGAGCGNITQYLIEKFEEENIICLEIDHDLCQELKTRFPSITVIEGDASEFETLISKNKIQNEQIKGIVSSLPIALFEEEKFKKFESSITKIINDNKIKFMNYRFNFFEKDTREMKRINKIKNNTFNFISEMIIPVNIYTYESKN</sequence>
<keyword evidence="1" id="KW-0489">Methyltransferase</keyword>
<comment type="caution">
    <text evidence="6">The sequence shown here is derived from an EMBL/GenBank/DDBJ whole genome shotgun (WGS) entry which is preliminary data.</text>
</comment>
<dbReference type="Gene3D" id="3.40.50.150">
    <property type="entry name" value="Vaccinia Virus protein VP39"/>
    <property type="match status" value="1"/>
</dbReference>
<feature type="transmembrane region" description="Helical" evidence="5">
    <location>
        <begin position="142"/>
        <end position="165"/>
    </location>
</feature>
<feature type="transmembrane region" description="Helical" evidence="5">
    <location>
        <begin position="177"/>
        <end position="195"/>
    </location>
</feature>
<organism evidence="6 7">
    <name type="scientific">Candidatus Phytoplasma pini</name>
    <dbReference type="NCBI Taxonomy" id="267362"/>
    <lineage>
        <taxon>Bacteria</taxon>
        <taxon>Bacillati</taxon>
        <taxon>Mycoplasmatota</taxon>
        <taxon>Mollicutes</taxon>
        <taxon>Acholeplasmatales</taxon>
        <taxon>Acholeplasmataceae</taxon>
        <taxon>Candidatus Phytoplasma</taxon>
    </lineage>
</organism>
<feature type="transmembrane region" description="Helical" evidence="5">
    <location>
        <begin position="110"/>
        <end position="130"/>
    </location>
</feature>
<keyword evidence="3" id="KW-0949">S-adenosyl-L-methionine</keyword>
<evidence type="ECO:0000256" key="3">
    <source>
        <dbReference type="ARBA" id="ARBA00022691"/>
    </source>
</evidence>
<dbReference type="AlphaFoldDB" id="A0A559KJP9"/>
<dbReference type="Proteomes" id="UP000320078">
    <property type="component" value="Unassembled WGS sequence"/>
</dbReference>
<accession>A0A559KJP9</accession>
<evidence type="ECO:0000313" key="6">
    <source>
        <dbReference type="EMBL" id="TVY12318.1"/>
    </source>
</evidence>
<evidence type="ECO:0000256" key="4">
    <source>
        <dbReference type="ARBA" id="ARBA00022884"/>
    </source>
</evidence>
<feature type="transmembrane region" description="Helical" evidence="5">
    <location>
        <begin position="251"/>
        <end position="269"/>
    </location>
</feature>
<keyword evidence="5" id="KW-0472">Membrane</keyword>
<reference evidence="6 7" key="1">
    <citation type="submission" date="2019-06" db="EMBL/GenBank/DDBJ databases">
        <title>Draft Genome Sequence of Candidatus Phytoplasma pini-Related Strain MDPP: A Resource for Comparative Genomics of Gymnosperm-infecting Phytoplasmas.</title>
        <authorList>
            <person name="Cai W."/>
            <person name="Costanzo S."/>
            <person name="Shao J."/>
            <person name="Zhao Y."/>
            <person name="Davis R."/>
        </authorList>
    </citation>
    <scope>NUCLEOTIDE SEQUENCE [LARGE SCALE GENOMIC DNA]</scope>
    <source>
        <strain evidence="6 7">MDPP</strain>
    </source>
</reference>
<dbReference type="PROSITE" id="PS01131">
    <property type="entry name" value="RRNA_A_DIMETH"/>
    <property type="match status" value="1"/>
</dbReference>
<feature type="transmembrane region" description="Helical" evidence="5">
    <location>
        <begin position="80"/>
        <end position="98"/>
    </location>
</feature>
<gene>
    <name evidence="6" type="ORF">MDPP_0090</name>
</gene>
<dbReference type="InterPro" id="IPR029063">
    <property type="entry name" value="SAM-dependent_MTases_sf"/>
</dbReference>
<dbReference type="Pfam" id="PF00398">
    <property type="entry name" value="RrnaAD"/>
    <property type="match status" value="1"/>
</dbReference>
<dbReference type="SUPFAM" id="SSF53335">
    <property type="entry name" value="S-adenosyl-L-methionine-dependent methyltransferases"/>
    <property type="match status" value="1"/>
</dbReference>
<dbReference type="GO" id="GO:0003723">
    <property type="term" value="F:RNA binding"/>
    <property type="evidence" value="ECO:0007669"/>
    <property type="project" value="UniProtKB-KW"/>
</dbReference>
<keyword evidence="5" id="KW-0812">Transmembrane</keyword>
<feature type="transmembrane region" description="Helical" evidence="5">
    <location>
        <begin position="26"/>
        <end position="47"/>
    </location>
</feature>
<dbReference type="InterPro" id="IPR001737">
    <property type="entry name" value="KsgA/Erm"/>
</dbReference>
<keyword evidence="2 6" id="KW-0808">Transferase</keyword>
<feature type="transmembrane region" description="Helical" evidence="5">
    <location>
        <begin position="221"/>
        <end position="244"/>
    </location>
</feature>
<proteinExistence type="predicted"/>
<evidence type="ECO:0000256" key="5">
    <source>
        <dbReference type="SAM" id="Phobius"/>
    </source>
</evidence>
<evidence type="ECO:0000256" key="2">
    <source>
        <dbReference type="ARBA" id="ARBA00022679"/>
    </source>
</evidence>
<evidence type="ECO:0000313" key="7">
    <source>
        <dbReference type="Proteomes" id="UP000320078"/>
    </source>
</evidence>